<dbReference type="RefSeq" id="XP_001902014.1">
    <property type="nucleotide sequence ID" value="XM_001901979.1"/>
</dbReference>
<organism evidence="9">
    <name type="scientific">Brugia malayi</name>
    <name type="common">Filarial nematode worm</name>
    <dbReference type="NCBI Taxonomy" id="6279"/>
    <lineage>
        <taxon>Eukaryota</taxon>
        <taxon>Metazoa</taxon>
        <taxon>Ecdysozoa</taxon>
        <taxon>Nematoda</taxon>
        <taxon>Chromadorea</taxon>
        <taxon>Rhabditida</taxon>
        <taxon>Spirurina</taxon>
        <taxon>Spiruromorpha</taxon>
        <taxon>Filarioidea</taxon>
        <taxon>Onchocercidae</taxon>
        <taxon>Brugia</taxon>
    </lineage>
</organism>
<reference evidence="10" key="3">
    <citation type="submission" date="2019-04" db="EMBL/GenBank/DDBJ databases">
        <authorList>
            <person name="Howe K."/>
            <person name="Paulini M."/>
            <person name="Williams G."/>
        </authorList>
    </citation>
    <scope>NUCLEOTIDE SEQUENCE [LARGE SCALE GENOMIC DNA]</scope>
    <source>
        <strain evidence="10">FR3</strain>
    </source>
</reference>
<reference evidence="12" key="4">
    <citation type="submission" date="2019-12" db="UniProtKB">
        <authorList>
            <consortium name="WormBaseParasite"/>
        </authorList>
    </citation>
    <scope>IDENTIFICATION</scope>
</reference>
<dbReference type="GeneID" id="6105429"/>
<dbReference type="PANTHER" id="PTHR12081:SF18">
    <property type="entry name" value="TRANSCRIPTION FACTOR E2F2-RELATED"/>
    <property type="match status" value="1"/>
</dbReference>
<dbReference type="GO" id="GO:0000981">
    <property type="term" value="F:DNA-binding transcription factor activity, RNA polymerase II-specific"/>
    <property type="evidence" value="ECO:0007669"/>
    <property type="project" value="TreeGrafter"/>
</dbReference>
<dbReference type="WBParaSite" id="Bm7213.1">
    <property type="protein sequence ID" value="Bm7213.1"/>
    <property type="gene ID" value="WBGene00227474"/>
</dbReference>
<keyword evidence="6" id="KW-0175">Coiled coil</keyword>
<dbReference type="Pfam" id="PF02319">
    <property type="entry name" value="WHD_E2F_TDP"/>
    <property type="match status" value="1"/>
</dbReference>
<dbReference type="PANTHER" id="PTHR12081">
    <property type="entry name" value="TRANSCRIPTION FACTOR E2F"/>
    <property type="match status" value="1"/>
</dbReference>
<name>A0A0H5S761_BRUMA</name>
<feature type="region of interest" description="Disordered" evidence="7">
    <location>
        <begin position="1"/>
        <end position="27"/>
    </location>
</feature>
<evidence type="ECO:0000313" key="13">
    <source>
        <dbReference type="WormBase" id="Bm7213"/>
    </source>
</evidence>
<evidence type="ECO:0000313" key="11">
    <source>
        <dbReference type="Proteomes" id="UP000006672"/>
    </source>
</evidence>
<dbReference type="Proteomes" id="UP000006672">
    <property type="component" value="Unassembled WGS sequence"/>
</dbReference>
<dbReference type="InterPro" id="IPR003316">
    <property type="entry name" value="E2F_WHTH_DNA-bd_dom"/>
</dbReference>
<dbReference type="GO" id="GO:0090575">
    <property type="term" value="C:RNA polymerase II transcription regulator complex"/>
    <property type="evidence" value="ECO:0007669"/>
    <property type="project" value="TreeGrafter"/>
</dbReference>
<dbReference type="AlphaFoldDB" id="A0A0H5S761"/>
<feature type="domain" description="E2F/DP family winged-helix DNA-binding" evidence="8">
    <location>
        <begin position="52"/>
        <end position="118"/>
    </location>
</feature>
<keyword evidence="5" id="KW-0539">Nucleus</keyword>
<evidence type="ECO:0000313" key="9">
    <source>
        <dbReference type="EMBL" id="CRZ24450.1"/>
    </source>
</evidence>
<dbReference type="Pfam" id="PF16421">
    <property type="entry name" value="E2F_CC-MB"/>
    <property type="match status" value="1"/>
</dbReference>
<dbReference type="InterPro" id="IPR032198">
    <property type="entry name" value="E2F_CC-MB"/>
</dbReference>
<dbReference type="EMBL" id="LN856957">
    <property type="protein sequence ID" value="CRZ24450.1"/>
    <property type="molecule type" value="Genomic_DNA"/>
</dbReference>
<keyword evidence="2 5" id="KW-0805">Transcription regulation</keyword>
<sequence length="365" mass="41882">MTSVKQWRHQSLEINGPNQKAMEDKDPEIVVSGYDEESVDDEDVKQPSSVCRAEKSLGILTQRFVDLLQRARGGIVDLNIAAEELQVRQKRRIYDITNVLEGIGLIEKKSKNIINWKGGKLRKHGSFPDIDPEEQKRILKQKAELEELEKEERILDTHIKWMKQSLRNVSEYQKNMKLAYLTEEDILSVFEDSRVFAIQAPPGTFVEIGAPPRMRDFDMQYNLRLKSTFGPANAILLGEMNSDQSQGDLFTNKSQPIPYVVEGDVPRQFLEEDEDEGLLKKRRLDEEFSDSSDPVLPFIPSQSDRQKSSQQTCSSLQSQIETSPTFSQEIREVMRKLSPPPSERDYIFSLSQGETLPDLFEDDLI</sequence>
<dbReference type="SMART" id="SM01372">
    <property type="entry name" value="E2F_TDP"/>
    <property type="match status" value="1"/>
</dbReference>
<dbReference type="GO" id="GO:0046983">
    <property type="term" value="F:protein dimerization activity"/>
    <property type="evidence" value="ECO:0007669"/>
    <property type="project" value="InterPro"/>
</dbReference>
<dbReference type="InterPro" id="IPR036390">
    <property type="entry name" value="WH_DNA-bd_sf"/>
</dbReference>
<dbReference type="Gene3D" id="1.10.10.10">
    <property type="entry name" value="Winged helix-like DNA-binding domain superfamily/Winged helix DNA-binding domain"/>
    <property type="match status" value="1"/>
</dbReference>
<evidence type="ECO:0000256" key="4">
    <source>
        <dbReference type="ARBA" id="ARBA00023163"/>
    </source>
</evidence>
<evidence type="ECO:0000256" key="5">
    <source>
        <dbReference type="RuleBase" id="RU003796"/>
    </source>
</evidence>
<feature type="coiled-coil region" evidence="6">
    <location>
        <begin position="131"/>
        <end position="158"/>
    </location>
</feature>
<accession>A0A0H5S761</accession>
<protein>
    <submittedName>
        <fullName evidence="9 12">BMA-EFL-1</fullName>
    </submittedName>
</protein>
<evidence type="ECO:0000259" key="8">
    <source>
        <dbReference type="SMART" id="SM01372"/>
    </source>
</evidence>
<evidence type="ECO:0000256" key="7">
    <source>
        <dbReference type="SAM" id="MobiDB-lite"/>
    </source>
</evidence>
<evidence type="ECO:0000256" key="1">
    <source>
        <dbReference type="ARBA" id="ARBA00010940"/>
    </source>
</evidence>
<dbReference type="CTD" id="6105429"/>
<dbReference type="KEGG" id="bmy:BM_BM7213"/>
<keyword evidence="3 5" id="KW-0238">DNA-binding</keyword>
<dbReference type="FunCoup" id="A0A0H5S761">
    <property type="interactions" value="1065"/>
</dbReference>
<comment type="similarity">
    <text evidence="1 5">Belongs to the E2F/DP family.</text>
</comment>
<dbReference type="SUPFAM" id="SSF144074">
    <property type="entry name" value="E2F-DP heterodimerization region"/>
    <property type="match status" value="1"/>
</dbReference>
<evidence type="ECO:0000256" key="2">
    <source>
        <dbReference type="ARBA" id="ARBA00023015"/>
    </source>
</evidence>
<comment type="subcellular location">
    <subcellularLocation>
        <location evidence="5">Nucleus</location>
    </subcellularLocation>
</comment>
<dbReference type="OrthoDB" id="1743261at2759"/>
<evidence type="ECO:0000256" key="6">
    <source>
        <dbReference type="SAM" id="Coils"/>
    </source>
</evidence>
<dbReference type="InterPro" id="IPR037241">
    <property type="entry name" value="E2F-DP_heterodim"/>
</dbReference>
<dbReference type="STRING" id="6279.A0A0H5S761"/>
<dbReference type="EMBL" id="CAAKNF010000195">
    <property type="protein sequence ID" value="VIO98242.1"/>
    <property type="molecule type" value="Genomic_DNA"/>
</dbReference>
<feature type="region of interest" description="Disordered" evidence="7">
    <location>
        <begin position="289"/>
        <end position="327"/>
    </location>
</feature>
<dbReference type="OMA" id="FQNYMAG"/>
<evidence type="ECO:0000313" key="12">
    <source>
        <dbReference type="WBParaSite" id="Bm7213.1"/>
    </source>
</evidence>
<feature type="compositionally biased region" description="Low complexity" evidence="7">
    <location>
        <begin position="308"/>
        <end position="319"/>
    </location>
</feature>
<dbReference type="InterPro" id="IPR036388">
    <property type="entry name" value="WH-like_DNA-bd_sf"/>
</dbReference>
<keyword evidence="4 5" id="KW-0804">Transcription</keyword>
<accession>A0A4E9FPG7</accession>
<evidence type="ECO:0000256" key="3">
    <source>
        <dbReference type="ARBA" id="ARBA00023125"/>
    </source>
</evidence>
<dbReference type="GO" id="GO:0000978">
    <property type="term" value="F:RNA polymerase II cis-regulatory region sequence-specific DNA binding"/>
    <property type="evidence" value="ECO:0007669"/>
    <property type="project" value="InterPro"/>
</dbReference>
<dbReference type="FunFam" id="1.10.10.10:FF:000008">
    <property type="entry name" value="E2F transcription factor 1"/>
    <property type="match status" value="1"/>
</dbReference>
<proteinExistence type="inferred from homology"/>
<gene>
    <name evidence="13" type="primary">bma-efl-1</name>
    <name evidence="9 12" type="synonym">Bma-efl-1</name>
    <name evidence="13" type="ORF">Bm7213</name>
    <name evidence="10" type="ORF">BM_BM7213</name>
    <name evidence="9" type="ORF">BM_Bm7213</name>
</gene>
<evidence type="ECO:0000313" key="10">
    <source>
        <dbReference type="EMBL" id="VIO98242.1"/>
    </source>
</evidence>
<dbReference type="WormBase" id="Bm7213">
    <property type="protein sequence ID" value="BM34057"/>
    <property type="gene ID" value="WBGene00227474"/>
    <property type="gene designation" value="Bma-efl-1"/>
</dbReference>
<keyword evidence="11" id="KW-1185">Reference proteome</keyword>
<dbReference type="SUPFAM" id="SSF46785">
    <property type="entry name" value="Winged helix' DNA-binding domain"/>
    <property type="match status" value="1"/>
</dbReference>
<dbReference type="Gene3D" id="6.10.250.540">
    <property type="match status" value="1"/>
</dbReference>
<dbReference type="InterPro" id="IPR015633">
    <property type="entry name" value="E2F"/>
</dbReference>
<reference evidence="9" key="2">
    <citation type="submission" date="2012-12" db="EMBL/GenBank/DDBJ databases">
        <authorList>
            <person name="Gao Y.W."/>
            <person name="Fan S.T."/>
            <person name="Sun H.T."/>
            <person name="Wang Z."/>
            <person name="Gao X.L."/>
            <person name="Li Y.G."/>
            <person name="Wang T.C."/>
            <person name="Zhang K."/>
            <person name="Xu W.W."/>
            <person name="Yu Z.J."/>
            <person name="Xia X.Z."/>
        </authorList>
    </citation>
    <scope>NUCLEOTIDE SEQUENCE</scope>
    <source>
        <strain evidence="9">FR3</strain>
    </source>
</reference>
<reference evidence="9 11" key="1">
    <citation type="journal article" date="2007" name="Science">
        <title>Draft genome of the filarial nematode parasite Brugia malayi.</title>
        <authorList>
            <person name="Ghedin E."/>
            <person name="Wang S."/>
            <person name="Spiro D."/>
            <person name="Caler E."/>
            <person name="Zhao Q."/>
            <person name="Crabtree J."/>
            <person name="Allen J.E."/>
            <person name="Delcher A.L."/>
            <person name="Guiliano D.B."/>
            <person name="Miranda-Saavedra D."/>
            <person name="Angiuoli S.V."/>
            <person name="Creasy T."/>
            <person name="Amedeo P."/>
            <person name="Haas B."/>
            <person name="El-Sayed N.M."/>
            <person name="Wortman J.R."/>
            <person name="Feldblyum T."/>
            <person name="Tallon L."/>
            <person name="Schatz M."/>
            <person name="Shumway M."/>
            <person name="Koo H."/>
            <person name="Salzberg S.L."/>
            <person name="Schobel S."/>
            <person name="Pertea M."/>
            <person name="Pop M."/>
            <person name="White O."/>
            <person name="Barton G.J."/>
            <person name="Carlow C.K."/>
            <person name="Crawford M.J."/>
            <person name="Daub J."/>
            <person name="Dimmic M.W."/>
            <person name="Estes C.F."/>
            <person name="Foster J.M."/>
            <person name="Ganatra M."/>
            <person name="Gregory W.F."/>
            <person name="Johnson N.M."/>
            <person name="Jin J."/>
            <person name="Komuniecki R."/>
            <person name="Korf I."/>
            <person name="Kumar S."/>
            <person name="Laney S."/>
            <person name="Li B.W."/>
            <person name="Li W."/>
            <person name="Lindblom T.H."/>
            <person name="Lustigman S."/>
            <person name="Ma D."/>
            <person name="Maina C.V."/>
            <person name="Martin D.M."/>
            <person name="McCarter J.P."/>
            <person name="McReynolds L."/>
            <person name="Mitreva M."/>
            <person name="Nutman T.B."/>
            <person name="Parkinson J."/>
            <person name="Peregrin-Alvarez J.M."/>
            <person name="Poole C."/>
            <person name="Ren Q."/>
            <person name="Saunders L."/>
            <person name="Sluder A.E."/>
            <person name="Smith K."/>
            <person name="Stanke M."/>
            <person name="Unnasch T.R."/>
            <person name="Ware J."/>
            <person name="Wei A.D."/>
            <person name="Weil G."/>
            <person name="Williams D.J."/>
            <person name="Zhang Y."/>
            <person name="Williams S.A."/>
            <person name="Fraser-Liggett C."/>
            <person name="Slatko B."/>
            <person name="Blaxter M.L."/>
            <person name="Scott A.L."/>
        </authorList>
    </citation>
    <scope>NUCLEOTIDE SEQUENCE</scope>
    <source>
        <strain evidence="9 11">FR3</strain>
    </source>
</reference>